<sequence>MGKRLGFVRFIKVFDVERLVNNLCTVWIGRHRIQANVARFQRVSLNNSMNVEVESNPALVLDESCVNQKDYSHCLMGKVKDFVYLSNRKVVLVSEGFDNIDLRYMGGLWVMIEFVSEEAKKKFQFNVGISTWFSQLQQASNEFTIDGRGTWVEL</sequence>
<accession>A0A699JZZ8</accession>
<protein>
    <submittedName>
        <fullName evidence="1">Nucleotide-binding alpha-beta plait domain-containing protein</fullName>
    </submittedName>
</protein>
<dbReference type="AlphaFoldDB" id="A0A699JZZ8"/>
<reference evidence="1" key="1">
    <citation type="journal article" date="2019" name="Sci. Rep.">
        <title>Draft genome of Tanacetum cinerariifolium, the natural source of mosquito coil.</title>
        <authorList>
            <person name="Yamashiro T."/>
            <person name="Shiraishi A."/>
            <person name="Satake H."/>
            <person name="Nakayama K."/>
        </authorList>
    </citation>
    <scope>NUCLEOTIDE SEQUENCE</scope>
</reference>
<evidence type="ECO:0000313" key="1">
    <source>
        <dbReference type="EMBL" id="GFA68553.1"/>
    </source>
</evidence>
<comment type="caution">
    <text evidence="1">The sequence shown here is derived from an EMBL/GenBank/DDBJ whole genome shotgun (WGS) entry which is preliminary data.</text>
</comment>
<name>A0A699JZZ8_TANCI</name>
<proteinExistence type="predicted"/>
<dbReference type="EMBL" id="BKCJ010468661">
    <property type="protein sequence ID" value="GFA68553.1"/>
    <property type="molecule type" value="Genomic_DNA"/>
</dbReference>
<gene>
    <name evidence="1" type="ORF">Tci_640525</name>
</gene>
<organism evidence="1">
    <name type="scientific">Tanacetum cinerariifolium</name>
    <name type="common">Dalmatian daisy</name>
    <name type="synonym">Chrysanthemum cinerariifolium</name>
    <dbReference type="NCBI Taxonomy" id="118510"/>
    <lineage>
        <taxon>Eukaryota</taxon>
        <taxon>Viridiplantae</taxon>
        <taxon>Streptophyta</taxon>
        <taxon>Embryophyta</taxon>
        <taxon>Tracheophyta</taxon>
        <taxon>Spermatophyta</taxon>
        <taxon>Magnoliopsida</taxon>
        <taxon>eudicotyledons</taxon>
        <taxon>Gunneridae</taxon>
        <taxon>Pentapetalae</taxon>
        <taxon>asterids</taxon>
        <taxon>campanulids</taxon>
        <taxon>Asterales</taxon>
        <taxon>Asteraceae</taxon>
        <taxon>Asteroideae</taxon>
        <taxon>Anthemideae</taxon>
        <taxon>Anthemidinae</taxon>
        <taxon>Tanacetum</taxon>
    </lineage>
</organism>